<evidence type="ECO:0000256" key="9">
    <source>
        <dbReference type="ARBA" id="ARBA00023306"/>
    </source>
</evidence>
<comment type="subcellular location">
    <subcellularLocation>
        <location evidence="1">Cell membrane</location>
        <topology evidence="1">Multi-pass membrane protein</topology>
    </subcellularLocation>
</comment>
<gene>
    <name evidence="14" type="ORF">A2847_02190</name>
</gene>
<dbReference type="Gene3D" id="3.30.70.3040">
    <property type="match status" value="1"/>
</dbReference>
<evidence type="ECO:0000256" key="7">
    <source>
        <dbReference type="ARBA" id="ARBA00022989"/>
    </source>
</evidence>
<dbReference type="Pfam" id="PF18075">
    <property type="entry name" value="FtsX_ECD"/>
    <property type="match status" value="1"/>
</dbReference>
<feature type="transmembrane region" description="Helical" evidence="11">
    <location>
        <begin position="181"/>
        <end position="205"/>
    </location>
</feature>
<evidence type="ECO:0000313" key="14">
    <source>
        <dbReference type="EMBL" id="OGZ94963.1"/>
    </source>
</evidence>
<comment type="similarity">
    <text evidence="2 10">Belongs to the ABC-4 integral membrane protein family. FtsX subfamily.</text>
</comment>
<dbReference type="PANTHER" id="PTHR47755:SF1">
    <property type="entry name" value="CELL DIVISION PROTEIN FTSX"/>
    <property type="match status" value="1"/>
</dbReference>
<evidence type="ECO:0000256" key="3">
    <source>
        <dbReference type="ARBA" id="ARBA00021907"/>
    </source>
</evidence>
<evidence type="ECO:0000256" key="2">
    <source>
        <dbReference type="ARBA" id="ARBA00007379"/>
    </source>
</evidence>
<evidence type="ECO:0000256" key="10">
    <source>
        <dbReference type="PIRNR" id="PIRNR003097"/>
    </source>
</evidence>
<keyword evidence="7 11" id="KW-1133">Transmembrane helix</keyword>
<protein>
    <recommendedName>
        <fullName evidence="3 10">Cell division protein FtsX</fullName>
    </recommendedName>
</protein>
<dbReference type="Pfam" id="PF02687">
    <property type="entry name" value="FtsX"/>
    <property type="match status" value="1"/>
</dbReference>
<feature type="domain" description="FtsX extracellular" evidence="13">
    <location>
        <begin position="59"/>
        <end position="145"/>
    </location>
</feature>
<feature type="domain" description="ABC3 transporter permease C-terminal" evidence="12">
    <location>
        <begin position="180"/>
        <end position="301"/>
    </location>
</feature>
<evidence type="ECO:0000256" key="1">
    <source>
        <dbReference type="ARBA" id="ARBA00004651"/>
    </source>
</evidence>
<evidence type="ECO:0000256" key="4">
    <source>
        <dbReference type="ARBA" id="ARBA00022475"/>
    </source>
</evidence>
<sequence>MFLTHLQRITKSGLLSYKRNGWLSTATVLVMVLMLFVIGNLIFMGALAGVILSSFESKVDISVYFLPDANEHTITSIKNEIETLPDVRDITYISRDRALELFRERHKGNQLISAALEEIGDNPLQASLNIRAKDPSRYAAISEFLLHKNYKEIDKINYFENQQVIERMGAIFRAVRGSGMFLAFFLAFIAILVTFNTIRLAIYTMREEIGIMRLVGATKWFIRGPFIVSGVLYGVTAALITLMLFFPLIWLASPRLAVLVPEFDIFRYFLQNLVLFSLLMFGGGISIGVISSLIAIRRYLRV</sequence>
<feature type="transmembrane region" description="Helical" evidence="11">
    <location>
        <begin position="21"/>
        <end position="52"/>
    </location>
</feature>
<feature type="transmembrane region" description="Helical" evidence="11">
    <location>
        <begin position="226"/>
        <end position="253"/>
    </location>
</feature>
<evidence type="ECO:0000259" key="12">
    <source>
        <dbReference type="Pfam" id="PF02687"/>
    </source>
</evidence>
<reference evidence="14 15" key="1">
    <citation type="journal article" date="2016" name="Nat. Commun.">
        <title>Thousands of microbial genomes shed light on interconnected biogeochemical processes in an aquifer system.</title>
        <authorList>
            <person name="Anantharaman K."/>
            <person name="Brown C.T."/>
            <person name="Hug L.A."/>
            <person name="Sharon I."/>
            <person name="Castelle C.J."/>
            <person name="Probst A.J."/>
            <person name="Thomas B.C."/>
            <person name="Singh A."/>
            <person name="Wilkins M.J."/>
            <person name="Karaoz U."/>
            <person name="Brodie E.L."/>
            <person name="Williams K.H."/>
            <person name="Hubbard S.S."/>
            <person name="Banfield J.F."/>
        </authorList>
    </citation>
    <scope>NUCLEOTIDE SEQUENCE [LARGE SCALE GENOMIC DNA]</scope>
</reference>
<evidence type="ECO:0000256" key="8">
    <source>
        <dbReference type="ARBA" id="ARBA00023136"/>
    </source>
</evidence>
<dbReference type="GO" id="GO:0051301">
    <property type="term" value="P:cell division"/>
    <property type="evidence" value="ECO:0007669"/>
    <property type="project" value="UniProtKB-KW"/>
</dbReference>
<keyword evidence="5 10" id="KW-0132">Cell division</keyword>
<keyword evidence="4 10" id="KW-1003">Cell membrane</keyword>
<dbReference type="PANTHER" id="PTHR47755">
    <property type="entry name" value="CELL DIVISION PROTEIN FTSX"/>
    <property type="match status" value="1"/>
</dbReference>
<accession>A0A1G2K6Y2</accession>
<dbReference type="AlphaFoldDB" id="A0A1G2K6Y2"/>
<name>A0A1G2K6Y2_9BACT</name>
<keyword evidence="8 10" id="KW-0472">Membrane</keyword>
<dbReference type="PIRSF" id="PIRSF003097">
    <property type="entry name" value="FtsX"/>
    <property type="match status" value="1"/>
</dbReference>
<dbReference type="Proteomes" id="UP000178574">
    <property type="component" value="Unassembled WGS sequence"/>
</dbReference>
<dbReference type="InterPro" id="IPR004513">
    <property type="entry name" value="FtsX"/>
</dbReference>
<dbReference type="InterPro" id="IPR040690">
    <property type="entry name" value="FtsX_ECD"/>
</dbReference>
<evidence type="ECO:0000256" key="6">
    <source>
        <dbReference type="ARBA" id="ARBA00022692"/>
    </source>
</evidence>
<keyword evidence="6 11" id="KW-0812">Transmembrane</keyword>
<dbReference type="InterPro" id="IPR003838">
    <property type="entry name" value="ABC3_permease_C"/>
</dbReference>
<feature type="transmembrane region" description="Helical" evidence="11">
    <location>
        <begin position="273"/>
        <end position="296"/>
    </location>
</feature>
<evidence type="ECO:0000256" key="11">
    <source>
        <dbReference type="SAM" id="Phobius"/>
    </source>
</evidence>
<keyword evidence="9 10" id="KW-0131">Cell cycle</keyword>
<dbReference type="EMBL" id="MHQD01000045">
    <property type="protein sequence ID" value="OGZ94963.1"/>
    <property type="molecule type" value="Genomic_DNA"/>
</dbReference>
<proteinExistence type="inferred from homology"/>
<organism evidence="14 15">
    <name type="scientific">Candidatus Sungbacteria bacterium RIFCSPHIGHO2_01_FULL_50_25</name>
    <dbReference type="NCBI Taxonomy" id="1802265"/>
    <lineage>
        <taxon>Bacteria</taxon>
        <taxon>Candidatus Sungiibacteriota</taxon>
    </lineage>
</organism>
<evidence type="ECO:0000256" key="5">
    <source>
        <dbReference type="ARBA" id="ARBA00022618"/>
    </source>
</evidence>
<dbReference type="GO" id="GO:0005886">
    <property type="term" value="C:plasma membrane"/>
    <property type="evidence" value="ECO:0007669"/>
    <property type="project" value="UniProtKB-SubCell"/>
</dbReference>
<evidence type="ECO:0000259" key="13">
    <source>
        <dbReference type="Pfam" id="PF18075"/>
    </source>
</evidence>
<evidence type="ECO:0000313" key="15">
    <source>
        <dbReference type="Proteomes" id="UP000178574"/>
    </source>
</evidence>
<comment type="caution">
    <text evidence="14">The sequence shown here is derived from an EMBL/GenBank/DDBJ whole genome shotgun (WGS) entry which is preliminary data.</text>
</comment>